<dbReference type="Pfam" id="PF00535">
    <property type="entry name" value="Glycos_transf_2"/>
    <property type="match status" value="1"/>
</dbReference>
<dbReference type="SUPFAM" id="SSF53448">
    <property type="entry name" value="Nucleotide-diphospho-sugar transferases"/>
    <property type="match status" value="1"/>
</dbReference>
<accession>A0A0P0P3I2</accession>
<evidence type="ECO:0000256" key="4">
    <source>
        <dbReference type="ARBA" id="ARBA00022679"/>
    </source>
</evidence>
<sequence>MTSPGPGLEDLAVILPVLNAGERLAQTLITLPAVGEVIVVDGGSVDDTVARAAAHGARVLHSVPGRGQQLALGADASTSAWLLFLHADTRLDASAWAALANHIAAPQRQACAGAFRFRLDDAAWQARLLEWGVGLRVALLALPYGDQGLLIHRDLYAEVGGFAALPLMEDVDLARRLGRHRLRRLDGAAVTSAERWRRRGWVRQSALNLRCLALYFLGVAPARIATLYGR</sequence>
<dbReference type="Gene3D" id="3.90.550.10">
    <property type="entry name" value="Spore Coat Polysaccharide Biosynthesis Protein SpsA, Chain A"/>
    <property type="match status" value="1"/>
</dbReference>
<evidence type="ECO:0000256" key="1">
    <source>
        <dbReference type="ARBA" id="ARBA00004236"/>
    </source>
</evidence>
<reference evidence="7 8" key="1">
    <citation type="submission" date="2015-10" db="EMBL/GenBank/DDBJ databases">
        <title>Conservation of the essential genome among Caulobacter and Brevundimonas species.</title>
        <authorList>
            <person name="Scott D."/>
            <person name="Ely B."/>
        </authorList>
    </citation>
    <scope>NUCLEOTIDE SEQUENCE [LARGE SCALE GENOMIC DNA]</scope>
    <source>
        <strain evidence="7 8">CB4</strain>
    </source>
</reference>
<dbReference type="EMBL" id="CP013002">
    <property type="protein sequence ID" value="ALL15140.1"/>
    <property type="molecule type" value="Genomic_DNA"/>
</dbReference>
<gene>
    <name evidence="7" type="ORF">AQ619_00880</name>
</gene>
<dbReference type="OrthoDB" id="9811214at2"/>
<dbReference type="CDD" id="cd02522">
    <property type="entry name" value="GT_2_like_a"/>
    <property type="match status" value="1"/>
</dbReference>
<dbReference type="STRING" id="69395.AQ619_00880"/>
<protein>
    <recommendedName>
        <fullName evidence="6">Glycosyltransferase 2-like domain-containing protein</fullName>
    </recommendedName>
</protein>
<evidence type="ECO:0000313" key="7">
    <source>
        <dbReference type="EMBL" id="ALL15140.1"/>
    </source>
</evidence>
<keyword evidence="3" id="KW-0328">Glycosyltransferase</keyword>
<dbReference type="PANTHER" id="PTHR43646">
    <property type="entry name" value="GLYCOSYLTRANSFERASE"/>
    <property type="match status" value="1"/>
</dbReference>
<proteinExistence type="predicted"/>
<evidence type="ECO:0000259" key="6">
    <source>
        <dbReference type="Pfam" id="PF00535"/>
    </source>
</evidence>
<name>A0A0P0P3I2_9CAUL</name>
<dbReference type="PANTHER" id="PTHR43646:SF2">
    <property type="entry name" value="GLYCOSYLTRANSFERASE 2-LIKE DOMAIN-CONTAINING PROTEIN"/>
    <property type="match status" value="1"/>
</dbReference>
<keyword evidence="4" id="KW-0808">Transferase</keyword>
<evidence type="ECO:0000256" key="2">
    <source>
        <dbReference type="ARBA" id="ARBA00022475"/>
    </source>
</evidence>
<dbReference type="InterPro" id="IPR001173">
    <property type="entry name" value="Glyco_trans_2-like"/>
</dbReference>
<dbReference type="GO" id="GO:0005886">
    <property type="term" value="C:plasma membrane"/>
    <property type="evidence" value="ECO:0007669"/>
    <property type="project" value="UniProtKB-SubCell"/>
</dbReference>
<comment type="subcellular location">
    <subcellularLocation>
        <location evidence="1">Cell membrane</location>
    </subcellularLocation>
</comment>
<dbReference type="RefSeq" id="WP_062142939.1">
    <property type="nucleotide sequence ID" value="NZ_CP013002.1"/>
</dbReference>
<dbReference type="InterPro" id="IPR026461">
    <property type="entry name" value="Trfase_2_rSAM/seldom_assoc"/>
</dbReference>
<dbReference type="NCBIfam" id="TIGR04283">
    <property type="entry name" value="glyco_like_mftF"/>
    <property type="match status" value="1"/>
</dbReference>
<keyword evidence="2" id="KW-1003">Cell membrane</keyword>
<evidence type="ECO:0000256" key="3">
    <source>
        <dbReference type="ARBA" id="ARBA00022676"/>
    </source>
</evidence>
<organism evidence="7 8">
    <name type="scientific">Caulobacter henricii</name>
    <dbReference type="NCBI Taxonomy" id="69395"/>
    <lineage>
        <taxon>Bacteria</taxon>
        <taxon>Pseudomonadati</taxon>
        <taxon>Pseudomonadota</taxon>
        <taxon>Alphaproteobacteria</taxon>
        <taxon>Caulobacterales</taxon>
        <taxon>Caulobacteraceae</taxon>
        <taxon>Caulobacter</taxon>
    </lineage>
</organism>
<dbReference type="Proteomes" id="UP000056905">
    <property type="component" value="Chromosome"/>
</dbReference>
<feature type="domain" description="Glycosyltransferase 2-like" evidence="6">
    <location>
        <begin position="13"/>
        <end position="128"/>
    </location>
</feature>
<dbReference type="GO" id="GO:0016757">
    <property type="term" value="F:glycosyltransferase activity"/>
    <property type="evidence" value="ECO:0007669"/>
    <property type="project" value="UniProtKB-KW"/>
</dbReference>
<keyword evidence="5" id="KW-0472">Membrane</keyword>
<dbReference type="AlphaFoldDB" id="A0A0P0P3I2"/>
<evidence type="ECO:0000256" key="5">
    <source>
        <dbReference type="ARBA" id="ARBA00023136"/>
    </source>
</evidence>
<dbReference type="KEGG" id="chq:AQ619_00880"/>
<evidence type="ECO:0000313" key="8">
    <source>
        <dbReference type="Proteomes" id="UP000056905"/>
    </source>
</evidence>
<dbReference type="InterPro" id="IPR029044">
    <property type="entry name" value="Nucleotide-diphossugar_trans"/>
</dbReference>
<keyword evidence="8" id="KW-1185">Reference proteome</keyword>